<name>E8N641_ANATU</name>
<evidence type="ECO:0000256" key="1">
    <source>
        <dbReference type="SAM" id="Coils"/>
    </source>
</evidence>
<dbReference type="KEGG" id="atm:ANT_18790"/>
<evidence type="ECO:0000313" key="3">
    <source>
        <dbReference type="Proteomes" id="UP000008922"/>
    </source>
</evidence>
<dbReference type="Proteomes" id="UP000008922">
    <property type="component" value="Chromosome"/>
</dbReference>
<feature type="coiled-coil region" evidence="1">
    <location>
        <begin position="163"/>
        <end position="197"/>
    </location>
</feature>
<dbReference type="HOGENOM" id="CLU_018816_1_0_0"/>
<dbReference type="PROSITE" id="PS51257">
    <property type="entry name" value="PROKAR_LIPOPROTEIN"/>
    <property type="match status" value="1"/>
</dbReference>
<dbReference type="OrthoDB" id="143084at2"/>
<dbReference type="InParanoid" id="E8N641"/>
<reference evidence="2 3" key="1">
    <citation type="submission" date="2010-12" db="EMBL/GenBank/DDBJ databases">
        <title>Whole genome sequence of Anaerolinea thermophila UNI-1.</title>
        <authorList>
            <person name="Narita-Yamada S."/>
            <person name="Kishi E."/>
            <person name="Watanabe Y."/>
            <person name="Takasaki K."/>
            <person name="Ankai A."/>
            <person name="Oguchi A."/>
            <person name="Fukui S."/>
            <person name="Takahashi M."/>
            <person name="Yashiro I."/>
            <person name="Hosoyama A."/>
            <person name="Sekiguchi Y."/>
            <person name="Hanada S."/>
            <person name="Fujita N."/>
        </authorList>
    </citation>
    <scope>NUCLEOTIDE SEQUENCE [LARGE SCALE GENOMIC DNA]</scope>
    <source>
        <strain evidence="3">DSM 14523 / JCM 11388 / NBRC 100420 / UNI-1</strain>
    </source>
</reference>
<protein>
    <submittedName>
        <fullName evidence="2">Secretion protein HlyD family protein</fullName>
    </submittedName>
</protein>
<dbReference type="EMBL" id="AP012029">
    <property type="protein sequence ID" value="BAJ63905.1"/>
    <property type="molecule type" value="Genomic_DNA"/>
</dbReference>
<dbReference type="STRING" id="926569.ANT_18790"/>
<dbReference type="PANTHER" id="PTHR30469">
    <property type="entry name" value="MULTIDRUG RESISTANCE PROTEIN MDTA"/>
    <property type="match status" value="1"/>
</dbReference>
<keyword evidence="3" id="KW-1185">Reference proteome</keyword>
<dbReference type="AlphaFoldDB" id="E8N641"/>
<proteinExistence type="predicted"/>
<dbReference type="GO" id="GO:1990281">
    <property type="term" value="C:efflux pump complex"/>
    <property type="evidence" value="ECO:0007669"/>
    <property type="project" value="TreeGrafter"/>
</dbReference>
<evidence type="ECO:0000313" key="2">
    <source>
        <dbReference type="EMBL" id="BAJ63905.1"/>
    </source>
</evidence>
<dbReference type="Gene3D" id="1.10.287.470">
    <property type="entry name" value="Helix hairpin bin"/>
    <property type="match status" value="1"/>
</dbReference>
<dbReference type="GO" id="GO:0015562">
    <property type="term" value="F:efflux transmembrane transporter activity"/>
    <property type="evidence" value="ECO:0007669"/>
    <property type="project" value="TreeGrafter"/>
</dbReference>
<gene>
    <name evidence="2" type="ordered locus">ANT_18790</name>
</gene>
<dbReference type="RefSeq" id="WP_013560282.1">
    <property type="nucleotide sequence ID" value="NC_014960.1"/>
</dbReference>
<organism evidence="2 3">
    <name type="scientific">Anaerolinea thermophila (strain DSM 14523 / JCM 11388 / NBRC 100420 / UNI-1)</name>
    <dbReference type="NCBI Taxonomy" id="926569"/>
    <lineage>
        <taxon>Bacteria</taxon>
        <taxon>Bacillati</taxon>
        <taxon>Chloroflexota</taxon>
        <taxon>Anaerolineae</taxon>
        <taxon>Anaerolineales</taxon>
        <taxon>Anaerolineaceae</taxon>
        <taxon>Anaerolinea</taxon>
    </lineage>
</organism>
<keyword evidence="1" id="KW-0175">Coiled coil</keyword>
<accession>E8N641</accession>
<feature type="coiled-coil region" evidence="1">
    <location>
        <begin position="102"/>
        <end position="129"/>
    </location>
</feature>
<dbReference type="Gene3D" id="2.40.420.20">
    <property type="match status" value="1"/>
</dbReference>
<dbReference type="SUPFAM" id="SSF111369">
    <property type="entry name" value="HlyD-like secretion proteins"/>
    <property type="match status" value="1"/>
</dbReference>
<sequence>MSQAHKSLSIIFIAVSIVLSACSGIENSGKPTPTPVPQVSNYERSIFTVERGPIVEERKLIGEIVPSKQEELFFRASGYVSRVAFKQGDLVKQGDILAELQVDDLVNQLQQARIDLEVAQANYEREKAQFAFDLEKARVEVFTLQKQVELAQMAVEQSYGLEKQRAQANLEITQQNLKLAEMRLQILEEQSTTYAEQVVKRSQLAVERLEKLLSERQIVSPFDGIVLRSIIRPGQSVDAFFTSFIVGDPKDLVVRVQYDKDLASRMNENTEVLLFLNETDSQGYPVEFLPNFLPISTKVEGASASRFTGDFMYFKVSKEIPQDQIRVGRSVTLKIVLGRKDNALLLPPAAIREYKGLKFVIVQEGDKRRRVEVSQIGLRSLDRVEVIADLEPGDQVVGP</sequence>
<dbReference type="Gene3D" id="2.40.50.100">
    <property type="match status" value="1"/>
</dbReference>
<dbReference type="eggNOG" id="COG0845">
    <property type="taxonomic scope" value="Bacteria"/>
</dbReference>
<dbReference type="PANTHER" id="PTHR30469:SF15">
    <property type="entry name" value="HLYD FAMILY OF SECRETION PROTEINS"/>
    <property type="match status" value="1"/>
</dbReference>